<gene>
    <name evidence="2" type="ORF">MNBD_GAMMA20-155</name>
</gene>
<keyword evidence="1" id="KW-0812">Transmembrane</keyword>
<dbReference type="EMBL" id="UOFU01000378">
    <property type="protein sequence ID" value="VAX04373.1"/>
    <property type="molecule type" value="Genomic_DNA"/>
</dbReference>
<reference evidence="2" key="1">
    <citation type="submission" date="2018-06" db="EMBL/GenBank/DDBJ databases">
        <authorList>
            <person name="Zhirakovskaya E."/>
        </authorList>
    </citation>
    <scope>NUCLEOTIDE SEQUENCE</scope>
</reference>
<keyword evidence="1" id="KW-0472">Membrane</keyword>
<evidence type="ECO:0000256" key="1">
    <source>
        <dbReference type="SAM" id="Phobius"/>
    </source>
</evidence>
<evidence type="ECO:0000313" key="2">
    <source>
        <dbReference type="EMBL" id="VAX04373.1"/>
    </source>
</evidence>
<feature type="transmembrane region" description="Helical" evidence="1">
    <location>
        <begin position="20"/>
        <end position="40"/>
    </location>
</feature>
<organism evidence="2">
    <name type="scientific">hydrothermal vent metagenome</name>
    <dbReference type="NCBI Taxonomy" id="652676"/>
    <lineage>
        <taxon>unclassified sequences</taxon>
        <taxon>metagenomes</taxon>
        <taxon>ecological metagenomes</taxon>
    </lineage>
</organism>
<feature type="transmembrane region" description="Helical" evidence="1">
    <location>
        <begin position="211"/>
        <end position="232"/>
    </location>
</feature>
<sequence length="254" mass="28486">MLAKEHCSHFQMLPIGMRLLFTGTLIVLGTGYLFAMIYIFESHAGRDGDPGLSVDDLIIAYSGSKSDTKLESSLKGPMANMLPAEENHEIIAWVRRGAAEADFKSSGVEGIIERRCLICHNGTNPHIPDLTDFEGISKMAEADTGMDIFTLVRVSHIHLFGITFIFFIVGSIFCHSYIRPQWIKCLMLITPFAAILLDIGSWYLTKVYPPFAWVVMISGAFMGAAFAFMWIASIYQMWFYRLPPELIENKGRVS</sequence>
<feature type="transmembrane region" description="Helical" evidence="1">
    <location>
        <begin position="157"/>
        <end position="178"/>
    </location>
</feature>
<evidence type="ECO:0008006" key="3">
    <source>
        <dbReference type="Google" id="ProtNLM"/>
    </source>
</evidence>
<dbReference type="AlphaFoldDB" id="A0A3B1AXG1"/>
<proteinExistence type="predicted"/>
<feature type="transmembrane region" description="Helical" evidence="1">
    <location>
        <begin position="185"/>
        <end position="205"/>
    </location>
</feature>
<name>A0A3B1AXG1_9ZZZZ</name>
<keyword evidence="1" id="KW-1133">Transmembrane helix</keyword>
<accession>A0A3B1AXG1</accession>
<protein>
    <recommendedName>
        <fullName evidence="3">Elongation factor-1 alpha</fullName>
    </recommendedName>
</protein>